<organism evidence="3 4">
    <name type="scientific">Nezara viridula</name>
    <name type="common">Southern green stink bug</name>
    <name type="synonym">Cimex viridulus</name>
    <dbReference type="NCBI Taxonomy" id="85310"/>
    <lineage>
        <taxon>Eukaryota</taxon>
        <taxon>Metazoa</taxon>
        <taxon>Ecdysozoa</taxon>
        <taxon>Arthropoda</taxon>
        <taxon>Hexapoda</taxon>
        <taxon>Insecta</taxon>
        <taxon>Pterygota</taxon>
        <taxon>Neoptera</taxon>
        <taxon>Paraneoptera</taxon>
        <taxon>Hemiptera</taxon>
        <taxon>Heteroptera</taxon>
        <taxon>Panheteroptera</taxon>
        <taxon>Pentatomomorpha</taxon>
        <taxon>Pentatomoidea</taxon>
        <taxon>Pentatomidae</taxon>
        <taxon>Pentatominae</taxon>
        <taxon>Nezara</taxon>
    </lineage>
</organism>
<dbReference type="AlphaFoldDB" id="A0A9P0E2M4"/>
<dbReference type="InterPro" id="IPR000010">
    <property type="entry name" value="Cystatin_dom"/>
</dbReference>
<dbReference type="SUPFAM" id="SSF54403">
    <property type="entry name" value="Cystatin/monellin"/>
    <property type="match status" value="1"/>
</dbReference>
<dbReference type="SMART" id="SM00043">
    <property type="entry name" value="CY"/>
    <property type="match status" value="1"/>
</dbReference>
<dbReference type="InterPro" id="IPR046350">
    <property type="entry name" value="Cystatin_sf"/>
</dbReference>
<dbReference type="EMBL" id="OV725077">
    <property type="protein sequence ID" value="CAH1388900.1"/>
    <property type="molecule type" value="Genomic_DNA"/>
</dbReference>
<feature type="signal peptide" evidence="1">
    <location>
        <begin position="1"/>
        <end position="22"/>
    </location>
</feature>
<proteinExistence type="predicted"/>
<evidence type="ECO:0000256" key="1">
    <source>
        <dbReference type="SAM" id="SignalP"/>
    </source>
</evidence>
<keyword evidence="1" id="KW-0732">Signal</keyword>
<gene>
    <name evidence="3" type="ORF">NEZAVI_LOCUS410</name>
</gene>
<accession>A0A9P0E2M4</accession>
<feature type="chain" id="PRO_5040109121" description="Cystatin domain-containing protein" evidence="1">
    <location>
        <begin position="23"/>
        <end position="119"/>
    </location>
</feature>
<evidence type="ECO:0000259" key="2">
    <source>
        <dbReference type="SMART" id="SM00043"/>
    </source>
</evidence>
<dbReference type="GO" id="GO:0004869">
    <property type="term" value="F:cysteine-type endopeptidase inhibitor activity"/>
    <property type="evidence" value="ECO:0007669"/>
    <property type="project" value="InterPro"/>
</dbReference>
<evidence type="ECO:0000313" key="3">
    <source>
        <dbReference type="EMBL" id="CAH1388900.1"/>
    </source>
</evidence>
<dbReference type="Gene3D" id="3.10.450.10">
    <property type="match status" value="1"/>
</dbReference>
<reference evidence="3" key="1">
    <citation type="submission" date="2022-01" db="EMBL/GenBank/DDBJ databases">
        <authorList>
            <person name="King R."/>
        </authorList>
    </citation>
    <scope>NUCLEOTIDE SEQUENCE</scope>
</reference>
<dbReference type="OrthoDB" id="6601276at2759"/>
<sequence>MMKLNVFFLLISCALCIYYVSAESCEGCEKLIDPKNPVLSEKIGKFVSEHNTLSDEEPKQEIIIINSTEQVVKGIKYVIEFKAVGVITGKHYICYCSWFEQEWFSKEPQLLEYKCSRIH</sequence>
<dbReference type="CDD" id="cd00042">
    <property type="entry name" value="CY"/>
    <property type="match status" value="1"/>
</dbReference>
<protein>
    <recommendedName>
        <fullName evidence="2">Cystatin domain-containing protein</fullName>
    </recommendedName>
</protein>
<keyword evidence="4" id="KW-1185">Reference proteome</keyword>
<dbReference type="Proteomes" id="UP001152798">
    <property type="component" value="Chromosome 1"/>
</dbReference>
<evidence type="ECO:0000313" key="4">
    <source>
        <dbReference type="Proteomes" id="UP001152798"/>
    </source>
</evidence>
<feature type="domain" description="Cystatin" evidence="2">
    <location>
        <begin position="24"/>
        <end position="116"/>
    </location>
</feature>
<name>A0A9P0E2M4_NEZVI</name>